<comment type="subcellular location">
    <subcellularLocation>
        <location evidence="2">Cell membrane</location>
    </subcellularLocation>
    <subcellularLocation>
        <location evidence="1">Membrane</location>
        <topology evidence="1">Single-pass membrane protein</topology>
    </subcellularLocation>
</comment>
<keyword evidence="13" id="KW-1185">Reference proteome</keyword>
<keyword evidence="4 10" id="KW-0812">Transmembrane</keyword>
<evidence type="ECO:0000313" key="13">
    <source>
        <dbReference type="Proteomes" id="UP001597264"/>
    </source>
</evidence>
<evidence type="ECO:0000256" key="7">
    <source>
        <dbReference type="ARBA" id="ARBA00023186"/>
    </source>
</evidence>
<evidence type="ECO:0000256" key="10">
    <source>
        <dbReference type="SAM" id="Phobius"/>
    </source>
</evidence>
<name>A0ABW3U3W3_9GAMM</name>
<protein>
    <submittedName>
        <fullName evidence="12">YfgM family protein</fullName>
    </submittedName>
</protein>
<evidence type="ECO:0000256" key="6">
    <source>
        <dbReference type="ARBA" id="ARBA00023136"/>
    </source>
</evidence>
<feature type="region of interest" description="Disordered" evidence="9">
    <location>
        <begin position="211"/>
        <end position="247"/>
    </location>
</feature>
<evidence type="ECO:0000256" key="5">
    <source>
        <dbReference type="ARBA" id="ARBA00022989"/>
    </source>
</evidence>
<dbReference type="InterPro" id="IPR026039">
    <property type="entry name" value="YfgM"/>
</dbReference>
<evidence type="ECO:0000256" key="4">
    <source>
        <dbReference type="ARBA" id="ARBA00022692"/>
    </source>
</evidence>
<evidence type="ECO:0000259" key="11">
    <source>
        <dbReference type="Pfam" id="PF09976"/>
    </source>
</evidence>
<dbReference type="RefSeq" id="WP_230437994.1">
    <property type="nucleotide sequence ID" value="NZ_CP087715.1"/>
</dbReference>
<accession>A0ABW3U3W3</accession>
<evidence type="ECO:0000256" key="9">
    <source>
        <dbReference type="SAM" id="MobiDB-lite"/>
    </source>
</evidence>
<dbReference type="PANTHER" id="PTHR38035:SF1">
    <property type="entry name" value="ANCILLARY SECYEG TRANSLOCON SUBUNIT"/>
    <property type="match status" value="1"/>
</dbReference>
<gene>
    <name evidence="12" type="ORF">ACFQ2X_01465</name>
</gene>
<comment type="caution">
    <text evidence="12">The sequence shown here is derived from an EMBL/GenBank/DDBJ whole genome shotgun (WGS) entry which is preliminary data.</text>
</comment>
<proteinExistence type="predicted"/>
<feature type="compositionally biased region" description="Low complexity" evidence="9">
    <location>
        <begin position="230"/>
        <end position="241"/>
    </location>
</feature>
<keyword evidence="8" id="KW-0175">Coiled coil</keyword>
<feature type="coiled-coil region" evidence="8">
    <location>
        <begin position="96"/>
        <end position="123"/>
    </location>
</feature>
<organism evidence="12 13">
    <name type="scientific">Microbulbifer celer</name>
    <dbReference type="NCBI Taxonomy" id="435905"/>
    <lineage>
        <taxon>Bacteria</taxon>
        <taxon>Pseudomonadati</taxon>
        <taxon>Pseudomonadota</taxon>
        <taxon>Gammaproteobacteria</taxon>
        <taxon>Cellvibrionales</taxon>
        <taxon>Microbulbiferaceae</taxon>
        <taxon>Microbulbifer</taxon>
    </lineage>
</organism>
<feature type="domain" description="Ancillary SecYEG translocon subunit/Cell division coordinator CpoB TPR" evidence="11">
    <location>
        <begin position="15"/>
        <end position="216"/>
    </location>
</feature>
<feature type="transmembrane region" description="Helical" evidence="10">
    <location>
        <begin position="21"/>
        <end position="42"/>
    </location>
</feature>
<evidence type="ECO:0000256" key="1">
    <source>
        <dbReference type="ARBA" id="ARBA00004167"/>
    </source>
</evidence>
<keyword evidence="6 10" id="KW-0472">Membrane</keyword>
<dbReference type="EMBL" id="JBHTLR010000004">
    <property type="protein sequence ID" value="MFD1215255.1"/>
    <property type="molecule type" value="Genomic_DNA"/>
</dbReference>
<evidence type="ECO:0000256" key="3">
    <source>
        <dbReference type="ARBA" id="ARBA00022475"/>
    </source>
</evidence>
<dbReference type="Pfam" id="PF09976">
    <property type="entry name" value="TPR_21"/>
    <property type="match status" value="1"/>
</dbReference>
<reference evidence="13" key="1">
    <citation type="journal article" date="2019" name="Int. J. Syst. Evol. Microbiol.">
        <title>The Global Catalogue of Microorganisms (GCM) 10K type strain sequencing project: providing services to taxonomists for standard genome sequencing and annotation.</title>
        <authorList>
            <consortium name="The Broad Institute Genomics Platform"/>
            <consortium name="The Broad Institute Genome Sequencing Center for Infectious Disease"/>
            <person name="Wu L."/>
            <person name="Ma J."/>
        </authorList>
    </citation>
    <scope>NUCLEOTIDE SEQUENCE [LARGE SCALE GENOMIC DNA]</scope>
    <source>
        <strain evidence="13">CCUG 54356</strain>
    </source>
</reference>
<feature type="compositionally biased region" description="Acidic residues" evidence="9">
    <location>
        <begin position="220"/>
        <end position="229"/>
    </location>
</feature>
<keyword evidence="3" id="KW-1003">Cell membrane</keyword>
<evidence type="ECO:0000313" key="12">
    <source>
        <dbReference type="EMBL" id="MFD1215255.1"/>
    </source>
</evidence>
<keyword evidence="5 10" id="KW-1133">Transmembrane helix</keyword>
<evidence type="ECO:0000256" key="2">
    <source>
        <dbReference type="ARBA" id="ARBA00004236"/>
    </source>
</evidence>
<dbReference type="InterPro" id="IPR018704">
    <property type="entry name" value="SecYEG/CpoB_TPR"/>
</dbReference>
<evidence type="ECO:0000256" key="8">
    <source>
        <dbReference type="SAM" id="Coils"/>
    </source>
</evidence>
<sequence>MADHLTEEEQIESIKRWWKENGTGIVTGIVLALAGYFGWQWWQGKERSDAEAASNLYQGFVEAVSANEGKPDNKQLTTANSLARDLKEDYAKRIYASQAALQLAALAAEKNDLETAAKELQWAVDNTGEDAIKYVAKRRLAAVKAARGESKAALALLEGDVPQAFAALYAETRGDILVQQGDKDAARAAYQEARAQLLPEQASNGRLLELKLESLGEAEPSAEVEESSAEVEQPSAEEASSNQKDAQ</sequence>
<keyword evidence="7" id="KW-0143">Chaperone</keyword>
<dbReference type="PANTHER" id="PTHR38035">
    <property type="entry name" value="UPF0070 PROTEIN YFGM"/>
    <property type="match status" value="1"/>
</dbReference>
<dbReference type="Proteomes" id="UP001597264">
    <property type="component" value="Unassembled WGS sequence"/>
</dbReference>
<dbReference type="PIRSF" id="PIRSF006170">
    <property type="entry name" value="YfgM"/>
    <property type="match status" value="1"/>
</dbReference>